<sequence>MHKPTTTHFIATKRLLRYLKQTIFHGIQLTKFGPPALITYSNVNWAGNIDDRTSTSAYISFLGPNPISWSLKKQRAVARSTTEVEYRALANAAFETMWLLRLLHELGFPLKTTPLLLCDNLGATHLSFNLVQHSCMKHIQIDLHFVRDLI</sequence>
<gene>
    <name evidence="1" type="ORF">VitviT2T_000877</name>
</gene>
<organism evidence="1 2">
    <name type="scientific">Vitis vinifera</name>
    <name type="common">Grape</name>
    <dbReference type="NCBI Taxonomy" id="29760"/>
    <lineage>
        <taxon>Eukaryota</taxon>
        <taxon>Viridiplantae</taxon>
        <taxon>Streptophyta</taxon>
        <taxon>Embryophyta</taxon>
        <taxon>Tracheophyta</taxon>
        <taxon>Spermatophyta</taxon>
        <taxon>Magnoliopsida</taxon>
        <taxon>eudicotyledons</taxon>
        <taxon>Gunneridae</taxon>
        <taxon>Pentapetalae</taxon>
        <taxon>rosids</taxon>
        <taxon>Vitales</taxon>
        <taxon>Vitaceae</taxon>
        <taxon>Viteae</taxon>
        <taxon>Vitis</taxon>
    </lineage>
</organism>
<dbReference type="PANTHER" id="PTHR11439">
    <property type="entry name" value="GAG-POL-RELATED RETROTRANSPOSON"/>
    <property type="match status" value="1"/>
</dbReference>
<protein>
    <recommendedName>
        <fullName evidence="3">Retrovirus-related Pol polyprotein from transposon RE2</fullName>
    </recommendedName>
</protein>
<dbReference type="Proteomes" id="UP001227230">
    <property type="component" value="Chromosome 1"/>
</dbReference>
<reference evidence="1 2" key="1">
    <citation type="journal article" date="2023" name="Hortic Res">
        <title>The complete reference genome for grapevine (Vitis vinifera L.) genetics and breeding.</title>
        <authorList>
            <person name="Shi X."/>
            <person name="Cao S."/>
            <person name="Wang X."/>
            <person name="Huang S."/>
            <person name="Wang Y."/>
            <person name="Liu Z."/>
            <person name="Liu W."/>
            <person name="Leng X."/>
            <person name="Peng Y."/>
            <person name="Wang N."/>
            <person name="Wang Y."/>
            <person name="Ma Z."/>
            <person name="Xu X."/>
            <person name="Zhang F."/>
            <person name="Xue H."/>
            <person name="Zhong H."/>
            <person name="Wang Y."/>
            <person name="Zhang K."/>
            <person name="Velt A."/>
            <person name="Avia K."/>
            <person name="Holtgrawe D."/>
            <person name="Grimplet J."/>
            <person name="Matus J.T."/>
            <person name="Ware D."/>
            <person name="Wu X."/>
            <person name="Wang H."/>
            <person name="Liu C."/>
            <person name="Fang Y."/>
            <person name="Rustenholz C."/>
            <person name="Cheng Z."/>
            <person name="Xiao H."/>
            <person name="Zhou Y."/>
        </authorList>
    </citation>
    <scope>NUCLEOTIDE SEQUENCE [LARGE SCALE GENOMIC DNA]</scope>
    <source>
        <strain evidence="2">cv. Pinot noir / PN40024</strain>
        <tissue evidence="1">Leaf</tissue>
    </source>
</reference>
<evidence type="ECO:0000313" key="2">
    <source>
        <dbReference type="Proteomes" id="UP001227230"/>
    </source>
</evidence>
<keyword evidence="2" id="KW-1185">Reference proteome</keyword>
<dbReference type="EMBL" id="CP126648">
    <property type="protein sequence ID" value="WJZ81014.1"/>
    <property type="molecule type" value="Genomic_DNA"/>
</dbReference>
<dbReference type="PANTHER" id="PTHR11439:SF517">
    <property type="entry name" value="CYSTEINE-RICH RLK (RECEPTOR-LIKE PROTEIN KINASE) 8"/>
    <property type="match status" value="1"/>
</dbReference>
<dbReference type="CDD" id="cd09272">
    <property type="entry name" value="RNase_HI_RT_Ty1"/>
    <property type="match status" value="1"/>
</dbReference>
<evidence type="ECO:0000313" key="1">
    <source>
        <dbReference type="EMBL" id="WJZ81014.1"/>
    </source>
</evidence>
<accession>A0ABY9BDU6</accession>
<name>A0ABY9BDU6_VITVI</name>
<proteinExistence type="predicted"/>
<evidence type="ECO:0008006" key="3">
    <source>
        <dbReference type="Google" id="ProtNLM"/>
    </source>
</evidence>